<evidence type="ECO:0000313" key="2">
    <source>
        <dbReference type="Proteomes" id="UP000828048"/>
    </source>
</evidence>
<accession>A0ACB7X2Y0</accession>
<evidence type="ECO:0000313" key="1">
    <source>
        <dbReference type="EMBL" id="KAH7835038.1"/>
    </source>
</evidence>
<proteinExistence type="predicted"/>
<keyword evidence="2" id="KW-1185">Reference proteome</keyword>
<sequence length="529" mass="58929">MSDEMVRAMEMEGKRTRTKPVALFMAFGTQGDVYPIAAIAAAFAYDQEDYKVVLISHSAHKKLIAFLAAKNVEYLPVSTPAVLAPYGDDDPEGTMRPKFSLQKQEITTQHRQECIYNVERIFGDGPSLEGDFIVINFFALEGWSLAELFCVPCIVAAPYVVPYSVPSSFERYFRKELPLLYEYLQEAPINKVGWKDVTHWMWPLFTEDWGSWRSFQLKLSPCPFTDPVTGLPTWHDRSPSPLLLYGFSKEVVECPGYWPSNVRACGFWSLPLEWQFSCNKCGEISALLSSGHLSANDEMCSAHAELQSFLKTPALLPPVFIGLSSVGSMGFLRNPRAFLGVLQKAVDISSHRFILFSAGFDPLDAAVQKIAADAPSGSEQKKFSEDGTLLFGGRLFCFSGSIPYKWLFRRCAAAIHHGGSGSTAAALHAGIPQVICPFMLDQFYWAERMFWLGVAPAPLKRNHLLPEENDDLCLREAANMLVRAINNALAPEVKARATEIAEILSREDGVLEALKLIKEEISCSNSTRH</sequence>
<reference evidence="1 2" key="1">
    <citation type="journal article" date="2021" name="Hortic Res">
        <title>High-quality reference genome and annotation aids understanding of berry development for evergreen blueberry (Vaccinium darrowii).</title>
        <authorList>
            <person name="Yu J."/>
            <person name="Hulse-Kemp A.M."/>
            <person name="Babiker E."/>
            <person name="Staton M."/>
        </authorList>
    </citation>
    <scope>NUCLEOTIDE SEQUENCE [LARGE SCALE GENOMIC DNA]</scope>
    <source>
        <strain evidence="2">cv. NJ 8807/NJ 8810</strain>
        <tissue evidence="1">Young leaf</tissue>
    </source>
</reference>
<dbReference type="EMBL" id="CM037152">
    <property type="protein sequence ID" value="KAH7835038.1"/>
    <property type="molecule type" value="Genomic_DNA"/>
</dbReference>
<gene>
    <name evidence="1" type="ORF">Vadar_022278</name>
</gene>
<organism evidence="1 2">
    <name type="scientific">Vaccinium darrowii</name>
    <dbReference type="NCBI Taxonomy" id="229202"/>
    <lineage>
        <taxon>Eukaryota</taxon>
        <taxon>Viridiplantae</taxon>
        <taxon>Streptophyta</taxon>
        <taxon>Embryophyta</taxon>
        <taxon>Tracheophyta</taxon>
        <taxon>Spermatophyta</taxon>
        <taxon>Magnoliopsida</taxon>
        <taxon>eudicotyledons</taxon>
        <taxon>Gunneridae</taxon>
        <taxon>Pentapetalae</taxon>
        <taxon>asterids</taxon>
        <taxon>Ericales</taxon>
        <taxon>Ericaceae</taxon>
        <taxon>Vaccinioideae</taxon>
        <taxon>Vaccinieae</taxon>
        <taxon>Vaccinium</taxon>
    </lineage>
</organism>
<dbReference type="Proteomes" id="UP000828048">
    <property type="component" value="Chromosome 2"/>
</dbReference>
<protein>
    <submittedName>
        <fullName evidence="1">Uncharacterized protein</fullName>
    </submittedName>
</protein>
<comment type="caution">
    <text evidence="1">The sequence shown here is derived from an EMBL/GenBank/DDBJ whole genome shotgun (WGS) entry which is preliminary data.</text>
</comment>
<name>A0ACB7X2Y0_9ERIC</name>